<evidence type="ECO:0000256" key="1">
    <source>
        <dbReference type="SAM" id="MobiDB-lite"/>
    </source>
</evidence>
<evidence type="ECO:0000256" key="2">
    <source>
        <dbReference type="SAM" id="SignalP"/>
    </source>
</evidence>
<feature type="region of interest" description="Disordered" evidence="1">
    <location>
        <begin position="125"/>
        <end position="145"/>
    </location>
</feature>
<reference evidence="3 4" key="1">
    <citation type="submission" date="2023-03" db="EMBL/GenBank/DDBJ databases">
        <authorList>
            <person name="Mo P."/>
        </authorList>
    </citation>
    <scope>NUCLEOTIDE SEQUENCE [LARGE SCALE GENOMIC DNA]</scope>
    <source>
        <strain evidence="3 4">HUAS 5</strain>
    </source>
</reference>
<proteinExistence type="predicted"/>
<evidence type="ECO:0000313" key="3">
    <source>
        <dbReference type="EMBL" id="WGD40124.1"/>
    </source>
</evidence>
<sequence length="145" mass="15209">MKKSPLAVLALVGALAVGCAQEARTAAGRSEKQTAEAYVVALNKKDVDALVKLGTPGYKDAEKDAEELVAADGGRGLKTENIRMSHDFGPDVVSARITSTDKEGETFALDLPMSRDDDTWVITLGEAPGFGRDGKESSSAKKPSA</sequence>
<feature type="signal peptide" evidence="2">
    <location>
        <begin position="1"/>
        <end position="22"/>
    </location>
</feature>
<evidence type="ECO:0008006" key="5">
    <source>
        <dbReference type="Google" id="ProtNLM"/>
    </source>
</evidence>
<feature type="chain" id="PRO_5046016011" description="DUF4878 domain-containing protein" evidence="2">
    <location>
        <begin position="23"/>
        <end position="145"/>
    </location>
</feature>
<gene>
    <name evidence="3" type="ORF">PYS65_08275</name>
</gene>
<protein>
    <recommendedName>
        <fullName evidence="5">DUF4878 domain-containing protein</fullName>
    </recommendedName>
</protein>
<accession>A0ABY8JY05</accession>
<dbReference type="EMBL" id="CP121682">
    <property type="protein sequence ID" value="WGD40124.1"/>
    <property type="molecule type" value="Genomic_DNA"/>
</dbReference>
<keyword evidence="2" id="KW-0732">Signal</keyword>
<organism evidence="3 4">
    <name type="scientific">Streptomyces cathayae</name>
    <dbReference type="NCBI Taxonomy" id="3031124"/>
    <lineage>
        <taxon>Bacteria</taxon>
        <taxon>Bacillati</taxon>
        <taxon>Actinomycetota</taxon>
        <taxon>Actinomycetes</taxon>
        <taxon>Kitasatosporales</taxon>
        <taxon>Streptomycetaceae</taxon>
        <taxon>Streptomyces</taxon>
    </lineage>
</organism>
<dbReference type="RefSeq" id="WP_279333143.1">
    <property type="nucleotide sequence ID" value="NZ_CP121682.1"/>
</dbReference>
<keyword evidence="4" id="KW-1185">Reference proteome</keyword>
<evidence type="ECO:0000313" key="4">
    <source>
        <dbReference type="Proteomes" id="UP001216440"/>
    </source>
</evidence>
<dbReference type="Proteomes" id="UP001216440">
    <property type="component" value="Chromosome"/>
</dbReference>
<dbReference type="PROSITE" id="PS51257">
    <property type="entry name" value="PROKAR_LIPOPROTEIN"/>
    <property type="match status" value="1"/>
</dbReference>
<name>A0ABY8JY05_9ACTN</name>